<dbReference type="PANTHER" id="PTHR33867">
    <property type="entry name" value="RIBOSOME MATURATION FACTOR RIMP"/>
    <property type="match status" value="1"/>
</dbReference>
<dbReference type="Proteomes" id="UP000199408">
    <property type="component" value="Unassembled WGS sequence"/>
</dbReference>
<dbReference type="STRING" id="47864.GA0070560_107226"/>
<dbReference type="GO" id="GO:0005829">
    <property type="term" value="C:cytosol"/>
    <property type="evidence" value="ECO:0007669"/>
    <property type="project" value="TreeGrafter"/>
</dbReference>
<evidence type="ECO:0000259" key="5">
    <source>
        <dbReference type="Pfam" id="PF02576"/>
    </source>
</evidence>
<organism evidence="6 7">
    <name type="scientific">Micromonospora halophytica</name>
    <dbReference type="NCBI Taxonomy" id="47864"/>
    <lineage>
        <taxon>Bacteria</taxon>
        <taxon>Bacillati</taxon>
        <taxon>Actinomycetota</taxon>
        <taxon>Actinomycetes</taxon>
        <taxon>Micromonosporales</taxon>
        <taxon>Micromonosporaceae</taxon>
        <taxon>Micromonospora</taxon>
    </lineage>
</organism>
<gene>
    <name evidence="3" type="primary">rimP</name>
    <name evidence="6" type="ORF">GA0070560_107226</name>
</gene>
<feature type="compositionally biased region" description="Acidic residues" evidence="4">
    <location>
        <begin position="221"/>
        <end position="252"/>
    </location>
</feature>
<feature type="compositionally biased region" description="Basic and acidic residues" evidence="4">
    <location>
        <begin position="33"/>
        <end position="42"/>
    </location>
</feature>
<dbReference type="Pfam" id="PF02576">
    <property type="entry name" value="RimP_N"/>
    <property type="match status" value="1"/>
</dbReference>
<keyword evidence="1 3" id="KW-0963">Cytoplasm</keyword>
<dbReference type="EMBL" id="FMDN01000007">
    <property type="protein sequence ID" value="SCG52839.1"/>
    <property type="molecule type" value="Genomic_DNA"/>
</dbReference>
<dbReference type="GO" id="GO:0006412">
    <property type="term" value="P:translation"/>
    <property type="evidence" value="ECO:0007669"/>
    <property type="project" value="TreeGrafter"/>
</dbReference>
<comment type="similarity">
    <text evidence="3">Belongs to the RimP family.</text>
</comment>
<feature type="domain" description="Ribosome maturation factor RimP N-terminal" evidence="5">
    <location>
        <begin position="62"/>
        <end position="138"/>
    </location>
</feature>
<evidence type="ECO:0000256" key="4">
    <source>
        <dbReference type="SAM" id="MobiDB-lite"/>
    </source>
</evidence>
<dbReference type="PANTHER" id="PTHR33867:SF1">
    <property type="entry name" value="RIBOSOME MATURATION FACTOR RIMP"/>
    <property type="match status" value="1"/>
</dbReference>
<dbReference type="NCBIfam" id="NF000930">
    <property type="entry name" value="PRK00092.2-2"/>
    <property type="match status" value="1"/>
</dbReference>
<evidence type="ECO:0000256" key="3">
    <source>
        <dbReference type="HAMAP-Rule" id="MF_01077"/>
    </source>
</evidence>
<evidence type="ECO:0000256" key="2">
    <source>
        <dbReference type="ARBA" id="ARBA00022517"/>
    </source>
</evidence>
<feature type="region of interest" description="Disordered" evidence="4">
    <location>
        <begin position="1"/>
        <end position="52"/>
    </location>
</feature>
<dbReference type="HAMAP" id="MF_01077">
    <property type="entry name" value="RimP"/>
    <property type="match status" value="1"/>
</dbReference>
<sequence>MAAARTAAEQQKGAQMTQRGRATRPTGPAGRSRRTDGSRGGDRAGAPRTDLAARRARLREVIEPVVTREGYDLEDLSVSRAGRRHVVRVIVDADGGVNLDAVADVSRAVSAALDAAEESGGDIVAGEYQLEVSSPGVDRPLTLPRHWRRNVGRLVKVTVRGAAALPEQRDGQPAGDRQVTGRVVAADDERVALETGSGRTEHMYAELGPGRVQVEFNRLDEIDEADEFDGAGEDGEDIDDIDDEDDVEDEER</sequence>
<proteinExistence type="inferred from homology"/>
<keyword evidence="7" id="KW-1185">Reference proteome</keyword>
<dbReference type="Gene3D" id="3.30.300.70">
    <property type="entry name" value="RimP-like superfamily, N-terminal"/>
    <property type="match status" value="1"/>
</dbReference>
<evidence type="ECO:0000313" key="6">
    <source>
        <dbReference type="EMBL" id="SCG52839.1"/>
    </source>
</evidence>
<dbReference type="InterPro" id="IPR003728">
    <property type="entry name" value="Ribosome_maturation_RimP"/>
</dbReference>
<dbReference type="InterPro" id="IPR028989">
    <property type="entry name" value="RimP_N"/>
</dbReference>
<feature type="region of interest" description="Disordered" evidence="4">
    <location>
        <begin position="219"/>
        <end position="252"/>
    </location>
</feature>
<dbReference type="InterPro" id="IPR028998">
    <property type="entry name" value="RimP_C"/>
</dbReference>
<comment type="function">
    <text evidence="3">Required for maturation of 30S ribosomal subunits.</text>
</comment>
<accession>A0A1C5I3Z8</accession>
<dbReference type="AlphaFoldDB" id="A0A1C5I3Z8"/>
<dbReference type="CDD" id="cd01734">
    <property type="entry name" value="YlxS_C"/>
    <property type="match status" value="1"/>
</dbReference>
<keyword evidence="2 3" id="KW-0690">Ribosome biogenesis</keyword>
<evidence type="ECO:0000313" key="7">
    <source>
        <dbReference type="Proteomes" id="UP000199408"/>
    </source>
</evidence>
<dbReference type="InterPro" id="IPR035956">
    <property type="entry name" value="RimP_N_sf"/>
</dbReference>
<reference evidence="7" key="1">
    <citation type="submission" date="2016-06" db="EMBL/GenBank/DDBJ databases">
        <authorList>
            <person name="Varghese N."/>
        </authorList>
    </citation>
    <scope>NUCLEOTIDE SEQUENCE [LARGE SCALE GENOMIC DNA]</scope>
    <source>
        <strain evidence="7">DSM 43171</strain>
    </source>
</reference>
<evidence type="ECO:0000256" key="1">
    <source>
        <dbReference type="ARBA" id="ARBA00022490"/>
    </source>
</evidence>
<name>A0A1C5I3Z8_9ACTN</name>
<comment type="subcellular location">
    <subcellularLocation>
        <location evidence="3">Cytoplasm</location>
    </subcellularLocation>
</comment>
<protein>
    <recommendedName>
        <fullName evidence="3">Ribosome maturation factor RimP</fullName>
    </recommendedName>
</protein>
<dbReference type="SUPFAM" id="SSF75420">
    <property type="entry name" value="YhbC-like, N-terminal domain"/>
    <property type="match status" value="1"/>
</dbReference>
<dbReference type="GO" id="GO:0000028">
    <property type="term" value="P:ribosomal small subunit assembly"/>
    <property type="evidence" value="ECO:0007669"/>
    <property type="project" value="TreeGrafter"/>
</dbReference>
<feature type="compositionally biased region" description="Polar residues" evidence="4">
    <location>
        <begin position="8"/>
        <end position="20"/>
    </location>
</feature>